<feature type="domain" description="Integrase catalytic" evidence="1">
    <location>
        <begin position="152"/>
        <end position="313"/>
    </location>
</feature>
<dbReference type="GO" id="GO:0015074">
    <property type="term" value="P:DNA integration"/>
    <property type="evidence" value="ECO:0007669"/>
    <property type="project" value="InterPro"/>
</dbReference>
<dbReference type="OrthoDB" id="912279at2759"/>
<organism evidence="2 3">
    <name type="scientific">Thelohanellus kitauei</name>
    <name type="common">Myxosporean</name>
    <dbReference type="NCBI Taxonomy" id="669202"/>
    <lineage>
        <taxon>Eukaryota</taxon>
        <taxon>Metazoa</taxon>
        <taxon>Cnidaria</taxon>
        <taxon>Myxozoa</taxon>
        <taxon>Myxosporea</taxon>
        <taxon>Bivalvulida</taxon>
        <taxon>Platysporina</taxon>
        <taxon>Myxobolidae</taxon>
        <taxon>Thelohanellus</taxon>
    </lineage>
</organism>
<accession>A0A0C2MQ24</accession>
<reference evidence="2 3" key="1">
    <citation type="journal article" date="2014" name="Genome Biol. Evol.">
        <title>The genome of the myxosporean Thelohanellus kitauei shows adaptations to nutrient acquisition within its fish host.</title>
        <authorList>
            <person name="Yang Y."/>
            <person name="Xiong J."/>
            <person name="Zhou Z."/>
            <person name="Huo F."/>
            <person name="Miao W."/>
            <person name="Ran C."/>
            <person name="Liu Y."/>
            <person name="Zhang J."/>
            <person name="Feng J."/>
            <person name="Wang M."/>
            <person name="Wang M."/>
            <person name="Wang L."/>
            <person name="Yao B."/>
        </authorList>
    </citation>
    <scope>NUCLEOTIDE SEQUENCE [LARGE SCALE GENOMIC DNA]</scope>
    <source>
        <strain evidence="2">Wuqing</strain>
    </source>
</reference>
<dbReference type="PANTHER" id="PTHR37984:SF5">
    <property type="entry name" value="PROTEIN NYNRIN-LIKE"/>
    <property type="match status" value="1"/>
</dbReference>
<evidence type="ECO:0000259" key="1">
    <source>
        <dbReference type="PROSITE" id="PS50994"/>
    </source>
</evidence>
<dbReference type="Gene3D" id="1.10.340.70">
    <property type="match status" value="1"/>
</dbReference>
<dbReference type="FunFam" id="1.10.340.70:FF:000001">
    <property type="entry name" value="Retrovirus-related Pol polyprotein from transposon gypsy-like Protein"/>
    <property type="match status" value="1"/>
</dbReference>
<dbReference type="InterPro" id="IPR041588">
    <property type="entry name" value="Integrase_H2C2"/>
</dbReference>
<name>A0A0C2MQ24_THEKT</name>
<dbReference type="Gene3D" id="3.30.420.10">
    <property type="entry name" value="Ribonuclease H-like superfamily/Ribonuclease H"/>
    <property type="match status" value="1"/>
</dbReference>
<comment type="caution">
    <text evidence="2">The sequence shown here is derived from an EMBL/GenBank/DDBJ whole genome shotgun (WGS) entry which is preliminary data.</text>
</comment>
<evidence type="ECO:0000313" key="3">
    <source>
        <dbReference type="Proteomes" id="UP000031668"/>
    </source>
</evidence>
<dbReference type="InterPro" id="IPR036397">
    <property type="entry name" value="RNaseH_sf"/>
</dbReference>
<dbReference type="Pfam" id="PF17921">
    <property type="entry name" value="Integrase_H2C2"/>
    <property type="match status" value="1"/>
</dbReference>
<dbReference type="FunFam" id="3.30.420.10:FF:000032">
    <property type="entry name" value="Retrovirus-related Pol polyprotein from transposon 297-like Protein"/>
    <property type="match status" value="1"/>
</dbReference>
<dbReference type="GO" id="GO:0003676">
    <property type="term" value="F:nucleic acid binding"/>
    <property type="evidence" value="ECO:0007669"/>
    <property type="project" value="InterPro"/>
</dbReference>
<dbReference type="PANTHER" id="PTHR37984">
    <property type="entry name" value="PROTEIN CBG26694"/>
    <property type="match status" value="1"/>
</dbReference>
<evidence type="ECO:0000313" key="2">
    <source>
        <dbReference type="EMBL" id="KII66450.1"/>
    </source>
</evidence>
<dbReference type="InterPro" id="IPR001584">
    <property type="entry name" value="Integrase_cat-core"/>
</dbReference>
<gene>
    <name evidence="2" type="ORF">RF11_02095</name>
</gene>
<protein>
    <submittedName>
        <fullName evidence="2">Pro-Pol polyprotein</fullName>
    </submittedName>
</protein>
<dbReference type="AlphaFoldDB" id="A0A0C2MQ24"/>
<proteinExistence type="predicted"/>
<dbReference type="SUPFAM" id="SSF53098">
    <property type="entry name" value="Ribonuclease H-like"/>
    <property type="match status" value="1"/>
</dbReference>
<dbReference type="InterPro" id="IPR012337">
    <property type="entry name" value="RNaseH-like_sf"/>
</dbReference>
<dbReference type="Pfam" id="PF00665">
    <property type="entry name" value="rve"/>
    <property type="match status" value="1"/>
</dbReference>
<dbReference type="InterPro" id="IPR050951">
    <property type="entry name" value="Retrovirus_Pol_polyprotein"/>
</dbReference>
<dbReference type="EMBL" id="JWZT01003532">
    <property type="protein sequence ID" value="KII66450.1"/>
    <property type="molecule type" value="Genomic_DNA"/>
</dbReference>
<dbReference type="PROSITE" id="PS50994">
    <property type="entry name" value="INTEGRASE"/>
    <property type="match status" value="1"/>
</dbReference>
<dbReference type="Proteomes" id="UP000031668">
    <property type="component" value="Unassembled WGS sequence"/>
</dbReference>
<sequence>MELQEFDFDVKYRKRVENINGDVLSRINGLTELNSIINERDKRAAHENNEEKLNNRYRQIAYKLVVIDDILYRRYSPRLGKEEKIYVIVPKQLREVFLKNSHTTLSAGHPSYEKTLDRLKSVCYWSGIYKDTMEYCIRCVPCAEASNKISHIPLTPMITTTLLEVVSNDILELPQSESFRYILAVQDYFTKWLVTAALTDQTAEAVIQEFFLKLFAKFGLPKIIHSDQGRNFESFAFQQMCRSFGIEKSRTTSYHPQSNGLVERANQSILNILRKIGAGYEWHKILPLVTYGYNSAQHSSTKISPFEALYGRRPRNCIWTNTNNCFDFWAGLHDTNLSRARFHDIIEGELNTAAKTEKHYYDSRKQAGETEYHHGQWVYKRIPRRNKIIVTWEKGWNVEEDRGAVVKIRKPTSNRITIVNKNSIKADMDRRAVDHSSISNWCFPKNKVNEEATRYPRRWRIPPTRYGDPVIDLPNTPGRNVIDTMLDAQS</sequence>
<keyword evidence="3" id="KW-1185">Reference proteome</keyword>